<sequence length="177" mass="20568">MADHYSYYAILLIWGIVTYNKFIRFRENTNNAMSQISAQIKSRWDALTNLITATKNYQTYENKTLTKIIEDRSSVSQDASVKDIDQDDQLFSNVLGVISALTEQYPDLKASNVHLQTMSSVDKYENLVRESRMIYNDTVTRFNRAIKMFPNSLLASPFGFTEQNYFKNTENKQEMPQ</sequence>
<dbReference type="PATRIC" id="fig|89059.3.peg.1612"/>
<accession>A0A0R2K0D5</accession>
<feature type="transmembrane region" description="Helical" evidence="6">
    <location>
        <begin position="6"/>
        <end position="23"/>
    </location>
</feature>
<dbReference type="SUPFAM" id="SSF140478">
    <property type="entry name" value="LemA-like"/>
    <property type="match status" value="1"/>
</dbReference>
<proteinExistence type="inferred from homology"/>
<keyword evidence="3 6" id="KW-0812">Transmembrane</keyword>
<dbReference type="STRING" id="89059.LAC1533_2241"/>
<name>A0A0R2K0D5_9LACO</name>
<dbReference type="GO" id="GO:0016020">
    <property type="term" value="C:membrane"/>
    <property type="evidence" value="ECO:0007669"/>
    <property type="project" value="UniProtKB-SubCell"/>
</dbReference>
<keyword evidence="5 6" id="KW-0472">Membrane</keyword>
<organism evidence="7 8">
    <name type="scientific">Ligilactobacillus acidipiscis</name>
    <dbReference type="NCBI Taxonomy" id="89059"/>
    <lineage>
        <taxon>Bacteria</taxon>
        <taxon>Bacillati</taxon>
        <taxon>Bacillota</taxon>
        <taxon>Bacilli</taxon>
        <taxon>Lactobacillales</taxon>
        <taxon>Lactobacillaceae</taxon>
        <taxon>Ligilactobacillus</taxon>
    </lineage>
</organism>
<dbReference type="InterPro" id="IPR007156">
    <property type="entry name" value="MamQ_LemA"/>
</dbReference>
<dbReference type="EMBL" id="JQBK01000045">
    <property type="protein sequence ID" value="KRN83072.1"/>
    <property type="molecule type" value="Genomic_DNA"/>
</dbReference>
<dbReference type="Pfam" id="PF04011">
    <property type="entry name" value="LemA"/>
    <property type="match status" value="1"/>
</dbReference>
<dbReference type="InterPro" id="IPR023353">
    <property type="entry name" value="LemA-like_dom_sf"/>
</dbReference>
<evidence type="ECO:0000313" key="7">
    <source>
        <dbReference type="EMBL" id="KRN83072.1"/>
    </source>
</evidence>
<evidence type="ECO:0000256" key="5">
    <source>
        <dbReference type="ARBA" id="ARBA00023136"/>
    </source>
</evidence>
<comment type="similarity">
    <text evidence="2">Belongs to the LemA family.</text>
</comment>
<comment type="subcellular location">
    <subcellularLocation>
        <location evidence="1">Membrane</location>
        <topology evidence="1">Single-pass membrane protein</topology>
    </subcellularLocation>
</comment>
<evidence type="ECO:0000256" key="6">
    <source>
        <dbReference type="SAM" id="Phobius"/>
    </source>
</evidence>
<evidence type="ECO:0000313" key="8">
    <source>
        <dbReference type="Proteomes" id="UP000051491"/>
    </source>
</evidence>
<dbReference type="Gene3D" id="1.20.1440.20">
    <property type="entry name" value="LemA-like domain"/>
    <property type="match status" value="1"/>
</dbReference>
<evidence type="ECO:0000256" key="4">
    <source>
        <dbReference type="ARBA" id="ARBA00022989"/>
    </source>
</evidence>
<dbReference type="Proteomes" id="UP000051491">
    <property type="component" value="Unassembled WGS sequence"/>
</dbReference>
<dbReference type="PANTHER" id="PTHR34478:SF1">
    <property type="entry name" value="PROTEIN LEMA"/>
    <property type="match status" value="1"/>
</dbReference>
<gene>
    <name evidence="7" type="ORF">IV43_GL001505</name>
</gene>
<dbReference type="PANTHER" id="PTHR34478">
    <property type="entry name" value="PROTEIN LEMA"/>
    <property type="match status" value="1"/>
</dbReference>
<dbReference type="RefSeq" id="WP_010499317.1">
    <property type="nucleotide sequence ID" value="NZ_JQBK01000045.1"/>
</dbReference>
<dbReference type="AlphaFoldDB" id="A0A0R2K0D5"/>
<reference evidence="7 8" key="1">
    <citation type="journal article" date="2015" name="Genome Announc.">
        <title>Expanding the biotechnology potential of lactobacilli through comparative genomics of 213 strains and associated genera.</title>
        <authorList>
            <person name="Sun Z."/>
            <person name="Harris H.M."/>
            <person name="McCann A."/>
            <person name="Guo C."/>
            <person name="Argimon S."/>
            <person name="Zhang W."/>
            <person name="Yang X."/>
            <person name="Jeffery I.B."/>
            <person name="Cooney J.C."/>
            <person name="Kagawa T.F."/>
            <person name="Liu W."/>
            <person name="Song Y."/>
            <person name="Salvetti E."/>
            <person name="Wrobel A."/>
            <person name="Rasinkangas P."/>
            <person name="Parkhill J."/>
            <person name="Rea M.C."/>
            <person name="O'Sullivan O."/>
            <person name="Ritari J."/>
            <person name="Douillard F.P."/>
            <person name="Paul Ross R."/>
            <person name="Yang R."/>
            <person name="Briner A.E."/>
            <person name="Felis G.E."/>
            <person name="de Vos W.M."/>
            <person name="Barrangou R."/>
            <person name="Klaenhammer T.R."/>
            <person name="Caufield P.W."/>
            <person name="Cui Y."/>
            <person name="Zhang H."/>
            <person name="O'Toole P.W."/>
        </authorList>
    </citation>
    <scope>NUCLEOTIDE SEQUENCE [LARGE SCALE GENOMIC DNA]</scope>
    <source>
        <strain evidence="7 8">DSM 15353</strain>
    </source>
</reference>
<evidence type="ECO:0000256" key="1">
    <source>
        <dbReference type="ARBA" id="ARBA00004167"/>
    </source>
</evidence>
<protein>
    <submittedName>
        <fullName evidence="7">LemA family protein</fullName>
    </submittedName>
</protein>
<comment type="caution">
    <text evidence="7">The sequence shown here is derived from an EMBL/GenBank/DDBJ whole genome shotgun (WGS) entry which is preliminary data.</text>
</comment>
<keyword evidence="4 6" id="KW-1133">Transmembrane helix</keyword>
<evidence type="ECO:0000256" key="2">
    <source>
        <dbReference type="ARBA" id="ARBA00008854"/>
    </source>
</evidence>
<evidence type="ECO:0000256" key="3">
    <source>
        <dbReference type="ARBA" id="ARBA00022692"/>
    </source>
</evidence>